<gene>
    <name evidence="1" type="ORF">VB264_14075</name>
</gene>
<reference evidence="1 2" key="1">
    <citation type="submission" date="2023-12" db="EMBL/GenBank/DDBJ databases">
        <title>Novel species of the genus Arcicella isolated from rivers.</title>
        <authorList>
            <person name="Lu H."/>
        </authorList>
    </citation>
    <scope>NUCLEOTIDE SEQUENCE [LARGE SCALE GENOMIC DNA]</scope>
    <source>
        <strain evidence="1 2">LMG 21963</strain>
    </source>
</reference>
<sequence length="138" mass="15985">MKSENLWPEFSLNKPIRSPKVVLLEQASFLEQITQQTIKASIRKTIENNSGIIKYIFEIEAPDTKILNSKGYRYSLLTIEQKSLFFYPCNIYLDSNLYSSAIETEEALTKHLKEIFNSVKTQNIIYTLISLSIHGYEL</sequence>
<accession>A0ABU5QR97</accession>
<proteinExistence type="predicted"/>
<name>A0ABU5QR97_9BACT</name>
<evidence type="ECO:0000313" key="2">
    <source>
        <dbReference type="Proteomes" id="UP001304671"/>
    </source>
</evidence>
<dbReference type="Proteomes" id="UP001304671">
    <property type="component" value="Unassembled WGS sequence"/>
</dbReference>
<dbReference type="RefSeq" id="WP_323250369.1">
    <property type="nucleotide sequence ID" value="NZ_JAYFUL010000022.1"/>
</dbReference>
<comment type="caution">
    <text evidence="1">The sequence shown here is derived from an EMBL/GenBank/DDBJ whole genome shotgun (WGS) entry which is preliminary data.</text>
</comment>
<evidence type="ECO:0000313" key="1">
    <source>
        <dbReference type="EMBL" id="MEA5258921.1"/>
    </source>
</evidence>
<organism evidence="1 2">
    <name type="scientific">Arcicella aquatica</name>
    <dbReference type="NCBI Taxonomy" id="217141"/>
    <lineage>
        <taxon>Bacteria</taxon>
        <taxon>Pseudomonadati</taxon>
        <taxon>Bacteroidota</taxon>
        <taxon>Cytophagia</taxon>
        <taxon>Cytophagales</taxon>
        <taxon>Flectobacillaceae</taxon>
        <taxon>Arcicella</taxon>
    </lineage>
</organism>
<dbReference type="EMBL" id="JAYFUL010000022">
    <property type="protein sequence ID" value="MEA5258921.1"/>
    <property type="molecule type" value="Genomic_DNA"/>
</dbReference>
<keyword evidence="2" id="KW-1185">Reference proteome</keyword>
<protein>
    <submittedName>
        <fullName evidence="1">Uncharacterized protein</fullName>
    </submittedName>
</protein>